<keyword evidence="3" id="KW-1185">Reference proteome</keyword>
<accession>A0A5M8FUJ6</accession>
<dbReference type="Proteomes" id="UP000322981">
    <property type="component" value="Unassembled WGS sequence"/>
</dbReference>
<dbReference type="Pfam" id="PF00535">
    <property type="entry name" value="Glycos_transf_2"/>
    <property type="match status" value="1"/>
</dbReference>
<dbReference type="SUPFAM" id="SSF53448">
    <property type="entry name" value="Nucleotide-diphospho-sugar transferases"/>
    <property type="match status" value="1"/>
</dbReference>
<dbReference type="InterPro" id="IPR001173">
    <property type="entry name" value="Glyco_trans_2-like"/>
</dbReference>
<feature type="domain" description="Glycosyltransferase 2-like" evidence="1">
    <location>
        <begin position="7"/>
        <end position="169"/>
    </location>
</feature>
<evidence type="ECO:0000313" key="2">
    <source>
        <dbReference type="EMBL" id="KAA6187409.1"/>
    </source>
</evidence>
<dbReference type="GO" id="GO:0016758">
    <property type="term" value="F:hexosyltransferase activity"/>
    <property type="evidence" value="ECO:0007669"/>
    <property type="project" value="UniProtKB-ARBA"/>
</dbReference>
<protein>
    <submittedName>
        <fullName evidence="2">Glycosyltransferase</fullName>
    </submittedName>
</protein>
<dbReference type="RefSeq" id="WP_150090064.1">
    <property type="nucleotide sequence ID" value="NZ_JBFUOH010000084.1"/>
</dbReference>
<organism evidence="2 3">
    <name type="scientific">Thiohalocapsa marina</name>
    <dbReference type="NCBI Taxonomy" id="424902"/>
    <lineage>
        <taxon>Bacteria</taxon>
        <taxon>Pseudomonadati</taxon>
        <taxon>Pseudomonadota</taxon>
        <taxon>Gammaproteobacteria</taxon>
        <taxon>Chromatiales</taxon>
        <taxon>Chromatiaceae</taxon>
        <taxon>Thiohalocapsa</taxon>
    </lineage>
</organism>
<reference evidence="2 3" key="1">
    <citation type="submission" date="2019-09" db="EMBL/GenBank/DDBJ databases">
        <title>Whole-genome sequence of the purple sulfur bacterium Thiohalocapsa marina DSM 19078.</title>
        <authorList>
            <person name="Kyndt J.A."/>
            <person name="Meyer T.E."/>
        </authorList>
    </citation>
    <scope>NUCLEOTIDE SEQUENCE [LARGE SCALE GENOMIC DNA]</scope>
    <source>
        <strain evidence="2 3">DSM 19078</strain>
    </source>
</reference>
<gene>
    <name evidence="2" type="ORF">F2Q65_02485</name>
</gene>
<evidence type="ECO:0000259" key="1">
    <source>
        <dbReference type="Pfam" id="PF00535"/>
    </source>
</evidence>
<dbReference type="Gene3D" id="3.90.550.10">
    <property type="entry name" value="Spore Coat Polysaccharide Biosynthesis Protein SpsA, Chain A"/>
    <property type="match status" value="1"/>
</dbReference>
<name>A0A5M8FUJ6_9GAMM</name>
<dbReference type="PANTHER" id="PTHR22916">
    <property type="entry name" value="GLYCOSYLTRANSFERASE"/>
    <property type="match status" value="1"/>
</dbReference>
<dbReference type="InterPro" id="IPR029044">
    <property type="entry name" value="Nucleotide-diphossugar_trans"/>
</dbReference>
<dbReference type="PANTHER" id="PTHR22916:SF3">
    <property type="entry name" value="UDP-GLCNAC:BETAGAL BETA-1,3-N-ACETYLGLUCOSAMINYLTRANSFERASE-LIKE PROTEIN 1"/>
    <property type="match status" value="1"/>
</dbReference>
<dbReference type="EMBL" id="VWXX01000002">
    <property type="protein sequence ID" value="KAA6187409.1"/>
    <property type="molecule type" value="Genomic_DNA"/>
</dbReference>
<evidence type="ECO:0000313" key="3">
    <source>
        <dbReference type="Proteomes" id="UP000322981"/>
    </source>
</evidence>
<sequence length="340" mass="38786">MSAPRVSVLTATHNGSEYLDRTIRSVLHQTFEDFEYLIVDDASTDNSLTIIHEHARQDHRIRPIAHPVQAGPPGALNLALSAARGDYIAILDHDDLALPKRLERQLEFMDRHPDHGAVGSAVRQIDGYGNTLRHQTYPLHPAAAHWGLLFGASLLHSASMYRRSLVERLGGYSTNHAYLCDYELLIRIAQQARITNLPDVLACYRRHDDQTSARHSQRQNGQMLLLQYALQAAWLHHRPSLEVFSAMRRWMYGHPPAEPALAAAAVESLRTLFGQYLQGFTPQPSDQEAVALDCARRWAKMAHYSYRLHPQFSRDCWREARRLAPNLKADLAFRRSLRRR</sequence>
<keyword evidence="2" id="KW-0808">Transferase</keyword>
<proteinExistence type="predicted"/>
<comment type="caution">
    <text evidence="2">The sequence shown here is derived from an EMBL/GenBank/DDBJ whole genome shotgun (WGS) entry which is preliminary data.</text>
</comment>
<dbReference type="AlphaFoldDB" id="A0A5M8FUJ6"/>
<dbReference type="OrthoDB" id="9805612at2"/>